<accession>A0A3F3HH30</accession>
<reference evidence="1" key="1">
    <citation type="journal article" date="2015" name="BMC Genomics">
        <title>Comparative genomics of Fructobacillus spp. and Leuconostoc spp. reveals niche-specific evolution of Fructobacillus spp.</title>
        <authorList>
            <person name="Endo A."/>
            <person name="Tanizawa Y."/>
            <person name="Tanaka N."/>
            <person name="Maeno S."/>
            <person name="Kumar H."/>
            <person name="Shiwa Y."/>
            <person name="Okada S."/>
            <person name="Yoshikawa H."/>
            <person name="Dicks L."/>
            <person name="Nakagawa J."/>
            <person name="Arita M."/>
        </authorList>
    </citation>
    <scope>NUCLEOTIDE SEQUENCE [LARGE SCALE GENOMIC DNA]</scope>
    <source>
        <strain evidence="1">F214-1</strain>
    </source>
</reference>
<protein>
    <recommendedName>
        <fullName evidence="2">Phage gp6-like head-tail connector protein</fullName>
    </recommendedName>
</protein>
<gene>
    <name evidence="1" type="ORF">FTRO_0110240</name>
</gene>
<dbReference type="EMBL" id="DF968088">
    <property type="protein sequence ID" value="GAP04889.1"/>
    <property type="molecule type" value="Genomic_DNA"/>
</dbReference>
<evidence type="ECO:0008006" key="2">
    <source>
        <dbReference type="Google" id="ProtNLM"/>
    </source>
</evidence>
<sequence>MALKKDKVLEMVKGLMPNDGENTMLPMLIDELLLEVESYTHVDLDELPESLSKSLALALYEWAKDTNAFNHDVEGPVSSIEAGDETVNFAVSAKKEVMASDTNLLSDKLKRVLNRYRKLVFD</sequence>
<evidence type="ECO:0000313" key="1">
    <source>
        <dbReference type="EMBL" id="GAP04889.1"/>
    </source>
</evidence>
<name>A0A3F3HH30_9LACO</name>
<proteinExistence type="predicted"/>
<dbReference type="Proteomes" id="UP000064514">
    <property type="component" value="Unassembled WGS sequence"/>
</dbReference>
<dbReference type="STRING" id="709323.GCA_001047135_01452"/>
<organism evidence="1">
    <name type="scientific">Fructobacillus tropaeoli</name>
    <dbReference type="NCBI Taxonomy" id="709323"/>
    <lineage>
        <taxon>Bacteria</taxon>
        <taxon>Bacillati</taxon>
        <taxon>Bacillota</taxon>
        <taxon>Bacilli</taxon>
        <taxon>Lactobacillales</taxon>
        <taxon>Lactobacillaceae</taxon>
        <taxon>Fructobacillus</taxon>
    </lineage>
</organism>
<dbReference type="RefSeq" id="WP_059394229.1">
    <property type="nucleotide sequence ID" value="NZ_DF968088.1"/>
</dbReference>
<dbReference type="AlphaFoldDB" id="A0A3F3HH30"/>